<dbReference type="Proteomes" id="UP000515129">
    <property type="component" value="Unplaced"/>
</dbReference>
<name>A0A6P6NCH0_CARAU</name>
<protein>
    <submittedName>
        <fullName evidence="3">Hermansky-Pudlak syndrome 5 protein homolog</fullName>
    </submittedName>
</protein>
<proteinExistence type="predicted"/>
<dbReference type="OrthoDB" id="19493at2759"/>
<gene>
    <name evidence="3" type="primary">LOC113078845</name>
</gene>
<organism evidence="2 3">
    <name type="scientific">Carassius auratus</name>
    <name type="common">Goldfish</name>
    <dbReference type="NCBI Taxonomy" id="7957"/>
    <lineage>
        <taxon>Eukaryota</taxon>
        <taxon>Metazoa</taxon>
        <taxon>Chordata</taxon>
        <taxon>Craniata</taxon>
        <taxon>Vertebrata</taxon>
        <taxon>Euteleostomi</taxon>
        <taxon>Actinopterygii</taxon>
        <taxon>Neopterygii</taxon>
        <taxon>Teleostei</taxon>
        <taxon>Ostariophysi</taxon>
        <taxon>Cypriniformes</taxon>
        <taxon>Cyprinidae</taxon>
        <taxon>Cyprininae</taxon>
        <taxon>Carassius</taxon>
    </lineage>
</organism>
<evidence type="ECO:0000313" key="2">
    <source>
        <dbReference type="Proteomes" id="UP000515129"/>
    </source>
</evidence>
<feature type="region of interest" description="Disordered" evidence="1">
    <location>
        <begin position="1"/>
        <end position="23"/>
    </location>
</feature>
<feature type="non-terminal residue" evidence="3">
    <location>
        <position position="1"/>
    </location>
</feature>
<feature type="compositionally biased region" description="Polar residues" evidence="1">
    <location>
        <begin position="13"/>
        <end position="23"/>
    </location>
</feature>
<dbReference type="KEGG" id="caua:113078845"/>
<dbReference type="RefSeq" id="XP_026106940.1">
    <property type="nucleotide sequence ID" value="XM_026251155.1"/>
</dbReference>
<evidence type="ECO:0000313" key="3">
    <source>
        <dbReference type="RefSeq" id="XP_026106940.1"/>
    </source>
</evidence>
<keyword evidence="2" id="KW-1185">Reference proteome</keyword>
<sequence length="89" mass="9943">LRLPAAADWSAGGSDQQTGATGLRLQQPQEQYFLTRELHVLDCGIYRVISRRGSQSDDDANSLANQSMLEEERLREFSFNRGGSRLENG</sequence>
<evidence type="ECO:0000256" key="1">
    <source>
        <dbReference type="SAM" id="MobiDB-lite"/>
    </source>
</evidence>
<accession>A0A6P6NCH0</accession>
<dbReference type="GeneID" id="113078845"/>
<dbReference type="AlphaFoldDB" id="A0A6P6NCH0"/>
<reference evidence="3" key="1">
    <citation type="submission" date="2025-08" db="UniProtKB">
        <authorList>
            <consortium name="RefSeq"/>
        </authorList>
    </citation>
    <scope>IDENTIFICATION</scope>
    <source>
        <strain evidence="3">Wakin</strain>
        <tissue evidence="3">Muscle</tissue>
    </source>
</reference>
<feature type="non-terminal residue" evidence="3">
    <location>
        <position position="89"/>
    </location>
</feature>